<dbReference type="AlphaFoldDB" id="A0A538TZ71"/>
<feature type="compositionally biased region" description="Low complexity" evidence="1">
    <location>
        <begin position="134"/>
        <end position="148"/>
    </location>
</feature>
<dbReference type="Proteomes" id="UP000319836">
    <property type="component" value="Unassembled WGS sequence"/>
</dbReference>
<protein>
    <submittedName>
        <fullName evidence="2">Uncharacterized protein</fullName>
    </submittedName>
</protein>
<accession>A0A538TZ71</accession>
<evidence type="ECO:0000256" key="1">
    <source>
        <dbReference type="SAM" id="MobiDB-lite"/>
    </source>
</evidence>
<sequence>MRKPTHADAELLLRLYEIRREPELRKARAWFLTQLKATSFDQIKARYLSHDEEDRYLRMTTAYWEMVATLVNRGVLHAELFFDHTGEDIVTWERCKPWVAEARAAMRPTYLRQLEKLVADHQAHRARTNAAALAERSRPAGASAVARTRTARAAKAARGR</sequence>
<feature type="compositionally biased region" description="Basic residues" evidence="1">
    <location>
        <begin position="149"/>
        <end position="160"/>
    </location>
</feature>
<organism evidence="2 3">
    <name type="scientific">Eiseniibacteriota bacterium</name>
    <dbReference type="NCBI Taxonomy" id="2212470"/>
    <lineage>
        <taxon>Bacteria</taxon>
        <taxon>Candidatus Eiseniibacteriota</taxon>
    </lineage>
</organism>
<dbReference type="EMBL" id="VBPA01000360">
    <property type="protein sequence ID" value="TMQ68944.1"/>
    <property type="molecule type" value="Genomic_DNA"/>
</dbReference>
<gene>
    <name evidence="2" type="ORF">E6K80_13300</name>
</gene>
<proteinExistence type="predicted"/>
<name>A0A538TZ71_UNCEI</name>
<comment type="caution">
    <text evidence="2">The sequence shown here is derived from an EMBL/GenBank/DDBJ whole genome shotgun (WGS) entry which is preliminary data.</text>
</comment>
<evidence type="ECO:0000313" key="2">
    <source>
        <dbReference type="EMBL" id="TMQ68944.1"/>
    </source>
</evidence>
<dbReference type="InterPro" id="IPR031876">
    <property type="entry name" value="DUF4760"/>
</dbReference>
<reference evidence="2 3" key="1">
    <citation type="journal article" date="2019" name="Nat. Microbiol.">
        <title>Mediterranean grassland soil C-N compound turnover is dependent on rainfall and depth, and is mediated by genomically divergent microorganisms.</title>
        <authorList>
            <person name="Diamond S."/>
            <person name="Andeer P.F."/>
            <person name="Li Z."/>
            <person name="Crits-Christoph A."/>
            <person name="Burstein D."/>
            <person name="Anantharaman K."/>
            <person name="Lane K.R."/>
            <person name="Thomas B.C."/>
            <person name="Pan C."/>
            <person name="Northen T.R."/>
            <person name="Banfield J.F."/>
        </authorList>
    </citation>
    <scope>NUCLEOTIDE SEQUENCE [LARGE SCALE GENOMIC DNA]</scope>
    <source>
        <strain evidence="2">WS_10</strain>
    </source>
</reference>
<evidence type="ECO:0000313" key="3">
    <source>
        <dbReference type="Proteomes" id="UP000319836"/>
    </source>
</evidence>
<feature type="region of interest" description="Disordered" evidence="1">
    <location>
        <begin position="134"/>
        <end position="160"/>
    </location>
</feature>
<dbReference type="Pfam" id="PF15956">
    <property type="entry name" value="DUF4760"/>
    <property type="match status" value="1"/>
</dbReference>